<dbReference type="InterPro" id="IPR027417">
    <property type="entry name" value="P-loop_NTPase"/>
</dbReference>
<evidence type="ECO:0000256" key="3">
    <source>
        <dbReference type="ARBA" id="ARBA00022860"/>
    </source>
</evidence>
<evidence type="ECO:0000313" key="14">
    <source>
        <dbReference type="Proteomes" id="UP001153555"/>
    </source>
</evidence>
<keyword evidence="5 8" id="KW-0518">Myosin</keyword>
<evidence type="ECO:0000259" key="11">
    <source>
        <dbReference type="PROSITE" id="PS51456"/>
    </source>
</evidence>
<keyword evidence="1 8" id="KW-0547">Nucleotide-binding</keyword>
<evidence type="ECO:0000259" key="12">
    <source>
        <dbReference type="PROSITE" id="PS51844"/>
    </source>
</evidence>
<dbReference type="InterPro" id="IPR057535">
    <property type="entry name" value="MYO1-3_N_SH3"/>
</dbReference>
<dbReference type="GO" id="GO:0000146">
    <property type="term" value="F:microfilament motor activity"/>
    <property type="evidence" value="ECO:0007669"/>
    <property type="project" value="TreeGrafter"/>
</dbReference>
<keyword evidence="3" id="KW-0112">Calmodulin-binding</keyword>
<dbReference type="InterPro" id="IPR036961">
    <property type="entry name" value="Kinesin_motor_dom_sf"/>
</dbReference>
<dbReference type="SUPFAM" id="SSF52540">
    <property type="entry name" value="P-loop containing nucleoside triphosphate hydrolases"/>
    <property type="match status" value="1"/>
</dbReference>
<feature type="compositionally biased region" description="Basic and acidic residues" evidence="10">
    <location>
        <begin position="22"/>
        <end position="31"/>
    </location>
</feature>
<feature type="region of interest" description="Disordered" evidence="10">
    <location>
        <begin position="1037"/>
        <end position="1067"/>
    </location>
</feature>
<keyword evidence="2 8" id="KW-0067">ATP-binding</keyword>
<dbReference type="CDD" id="cd01383">
    <property type="entry name" value="MYSc_Myo8"/>
    <property type="match status" value="1"/>
</dbReference>
<dbReference type="Gene3D" id="3.30.70.1590">
    <property type="match status" value="1"/>
</dbReference>
<dbReference type="GO" id="GO:0016020">
    <property type="term" value="C:membrane"/>
    <property type="evidence" value="ECO:0007669"/>
    <property type="project" value="TreeGrafter"/>
</dbReference>
<feature type="compositionally biased region" description="Basic and acidic residues" evidence="10">
    <location>
        <begin position="76"/>
        <end position="88"/>
    </location>
</feature>
<keyword evidence="6 8" id="KW-0505">Motor protein</keyword>
<dbReference type="GO" id="GO:0016459">
    <property type="term" value="C:myosin complex"/>
    <property type="evidence" value="ECO:0007669"/>
    <property type="project" value="UniProtKB-KW"/>
</dbReference>
<feature type="domain" description="Myosin N-terminal SH3-like" evidence="12">
    <location>
        <begin position="129"/>
        <end position="178"/>
    </location>
</feature>
<dbReference type="SMART" id="SM00015">
    <property type="entry name" value="IQ"/>
    <property type="match status" value="2"/>
</dbReference>
<dbReference type="Gene3D" id="1.10.10.820">
    <property type="match status" value="1"/>
</dbReference>
<feature type="binding site" evidence="8">
    <location>
        <begin position="273"/>
        <end position="280"/>
    </location>
    <ligand>
        <name>ATP</name>
        <dbReference type="ChEBI" id="CHEBI:30616"/>
    </ligand>
</feature>
<dbReference type="InterPro" id="IPR001609">
    <property type="entry name" value="Myosin_head_motor_dom-like"/>
</dbReference>
<dbReference type="SMART" id="SM00242">
    <property type="entry name" value="MYSc"/>
    <property type="match status" value="1"/>
</dbReference>
<dbReference type="GO" id="GO:0007015">
    <property type="term" value="P:actin filament organization"/>
    <property type="evidence" value="ECO:0007669"/>
    <property type="project" value="TreeGrafter"/>
</dbReference>
<dbReference type="Gene3D" id="1.20.5.190">
    <property type="match status" value="1"/>
</dbReference>
<dbReference type="PANTHER" id="PTHR13140:SF706">
    <property type="entry name" value="DILUTE CLASS UNCONVENTIONAL MYOSIN, ISOFORM C"/>
    <property type="match status" value="1"/>
</dbReference>
<feature type="domain" description="Myosin motor" evidence="11">
    <location>
        <begin position="182"/>
        <end position="854"/>
    </location>
</feature>
<feature type="coiled-coil region" evidence="9">
    <location>
        <begin position="984"/>
        <end position="1018"/>
    </location>
</feature>
<dbReference type="OrthoDB" id="6108017at2759"/>
<dbReference type="GO" id="GO:0005737">
    <property type="term" value="C:cytoplasm"/>
    <property type="evidence" value="ECO:0007669"/>
    <property type="project" value="TreeGrafter"/>
</dbReference>
<feature type="compositionally biased region" description="Polar residues" evidence="10">
    <location>
        <begin position="1"/>
        <end position="11"/>
    </location>
</feature>
<name>A0A9N7P0S4_STRHE</name>
<feature type="region of interest" description="Actin-binding" evidence="8">
    <location>
        <begin position="734"/>
        <end position="756"/>
    </location>
</feature>
<dbReference type="PANTHER" id="PTHR13140">
    <property type="entry name" value="MYOSIN"/>
    <property type="match status" value="1"/>
</dbReference>
<evidence type="ECO:0000313" key="13">
    <source>
        <dbReference type="EMBL" id="CAA0840346.1"/>
    </source>
</evidence>
<feature type="region of interest" description="Disordered" evidence="10">
    <location>
        <begin position="937"/>
        <end position="963"/>
    </location>
</feature>
<dbReference type="PRINTS" id="PR00193">
    <property type="entry name" value="MYOSINHEAVY"/>
</dbReference>
<protein>
    <submittedName>
        <fullName evidence="13">Myosin-2</fullName>
    </submittedName>
</protein>
<proteinExistence type="inferred from homology"/>
<dbReference type="PROSITE" id="PS51844">
    <property type="entry name" value="SH3_LIKE"/>
    <property type="match status" value="1"/>
</dbReference>
<gene>
    <name evidence="13" type="ORF">SHERM_00427</name>
</gene>
<dbReference type="InterPro" id="IPR004009">
    <property type="entry name" value="SH3_Myosin"/>
</dbReference>
<evidence type="ECO:0000256" key="1">
    <source>
        <dbReference type="ARBA" id="ARBA00022741"/>
    </source>
</evidence>
<evidence type="ECO:0000256" key="8">
    <source>
        <dbReference type="PROSITE-ProRule" id="PRU00782"/>
    </source>
</evidence>
<dbReference type="FunFam" id="1.10.10.820:FF:000001">
    <property type="entry name" value="Myosin heavy chain"/>
    <property type="match status" value="1"/>
</dbReference>
<evidence type="ECO:0000256" key="7">
    <source>
        <dbReference type="ARBA" id="ARBA00023203"/>
    </source>
</evidence>
<dbReference type="Pfam" id="PF25369">
    <property type="entry name" value="SH3_VIII-1_N"/>
    <property type="match status" value="1"/>
</dbReference>
<dbReference type="GO" id="GO:0030048">
    <property type="term" value="P:actin filament-based movement"/>
    <property type="evidence" value="ECO:0007669"/>
    <property type="project" value="UniProtKB-ARBA"/>
</dbReference>
<dbReference type="PROSITE" id="PS51456">
    <property type="entry name" value="MYOSIN_MOTOR"/>
    <property type="match status" value="1"/>
</dbReference>
<dbReference type="Pfam" id="PF00063">
    <property type="entry name" value="Myosin_head"/>
    <property type="match status" value="1"/>
</dbReference>
<evidence type="ECO:0000256" key="4">
    <source>
        <dbReference type="ARBA" id="ARBA00023054"/>
    </source>
</evidence>
<feature type="region of interest" description="Disordered" evidence="10">
    <location>
        <begin position="1"/>
        <end position="88"/>
    </location>
</feature>
<comment type="similarity">
    <text evidence="8">Belongs to the TRAFAC class myosin-kinesin ATPase superfamily. Myosin family.</text>
</comment>
<dbReference type="GO" id="GO:0005524">
    <property type="term" value="F:ATP binding"/>
    <property type="evidence" value="ECO:0007669"/>
    <property type="project" value="UniProtKB-UniRule"/>
</dbReference>
<dbReference type="GO" id="GO:0051015">
    <property type="term" value="F:actin filament binding"/>
    <property type="evidence" value="ECO:0007669"/>
    <property type="project" value="TreeGrafter"/>
</dbReference>
<dbReference type="Gene3D" id="1.20.58.530">
    <property type="match status" value="1"/>
</dbReference>
<feature type="compositionally biased region" description="Pro residues" evidence="10">
    <location>
        <begin position="32"/>
        <end position="41"/>
    </location>
</feature>
<dbReference type="Gene3D" id="3.40.850.10">
    <property type="entry name" value="Kinesin motor domain"/>
    <property type="match status" value="1"/>
</dbReference>
<keyword evidence="14" id="KW-1185">Reference proteome</keyword>
<evidence type="ECO:0000256" key="9">
    <source>
        <dbReference type="SAM" id="Coils"/>
    </source>
</evidence>
<dbReference type="Gene3D" id="1.20.120.720">
    <property type="entry name" value="Myosin VI head, motor domain, U50 subdomain"/>
    <property type="match status" value="1"/>
</dbReference>
<accession>A0A9N7P0S4</accession>
<dbReference type="Pfam" id="PF00612">
    <property type="entry name" value="IQ"/>
    <property type="match status" value="2"/>
</dbReference>
<evidence type="ECO:0000256" key="5">
    <source>
        <dbReference type="ARBA" id="ARBA00023123"/>
    </source>
</evidence>
<dbReference type="EMBL" id="CACSLK010032525">
    <property type="protein sequence ID" value="CAA0840346.1"/>
    <property type="molecule type" value="Genomic_DNA"/>
</dbReference>
<evidence type="ECO:0000256" key="10">
    <source>
        <dbReference type="SAM" id="MobiDB-lite"/>
    </source>
</evidence>
<dbReference type="PROSITE" id="PS50096">
    <property type="entry name" value="IQ"/>
    <property type="match status" value="2"/>
</dbReference>
<dbReference type="GO" id="GO:0005516">
    <property type="term" value="F:calmodulin binding"/>
    <property type="evidence" value="ECO:0007669"/>
    <property type="project" value="UniProtKB-KW"/>
</dbReference>
<evidence type="ECO:0000256" key="6">
    <source>
        <dbReference type="ARBA" id="ARBA00023175"/>
    </source>
</evidence>
<feature type="region of interest" description="Disordered" evidence="10">
    <location>
        <begin position="1155"/>
        <end position="1175"/>
    </location>
</feature>
<evidence type="ECO:0000256" key="2">
    <source>
        <dbReference type="ARBA" id="ARBA00022840"/>
    </source>
</evidence>
<organism evidence="13 14">
    <name type="scientific">Striga hermonthica</name>
    <name type="common">Purple witchweed</name>
    <name type="synonym">Buchnera hermonthica</name>
    <dbReference type="NCBI Taxonomy" id="68872"/>
    <lineage>
        <taxon>Eukaryota</taxon>
        <taxon>Viridiplantae</taxon>
        <taxon>Streptophyta</taxon>
        <taxon>Embryophyta</taxon>
        <taxon>Tracheophyta</taxon>
        <taxon>Spermatophyta</taxon>
        <taxon>Magnoliopsida</taxon>
        <taxon>eudicotyledons</taxon>
        <taxon>Gunneridae</taxon>
        <taxon>Pentapetalae</taxon>
        <taxon>asterids</taxon>
        <taxon>lamiids</taxon>
        <taxon>Lamiales</taxon>
        <taxon>Orobanchaceae</taxon>
        <taxon>Buchnereae</taxon>
        <taxon>Striga</taxon>
    </lineage>
</organism>
<feature type="compositionally biased region" description="Basic residues" evidence="10">
    <location>
        <begin position="1164"/>
        <end position="1175"/>
    </location>
</feature>
<sequence length="1175" mass="132929">MISVSLNSRTRSSLEEMLDSLQRNEENETPKDLPPALPARPKPTYRARLPSAKRPLPTSFGADHESGPAQSLSSFCEKEGEGKGREKNSFGARIVRGAGLGESPYVFALAESEEKEPSQLYDNMSYFIEKKLRVWCQPHNGVWKSGQLKSISGEKAFVLLLDGSVVTVSIQELLPANADILDGVDDLLQLSYLNEPSVLHNLHYRYSKDIIYSKAGPILVAVNPLKDVQLYGDDIVTAYRQRLLDSPHVYAVADAAYSEMMTEETNQSIIISGESGAGKTVTAKIAMKYLAAINGGGGGIGADILEASCILEAFGNAKTAWNNNSSRFGELIQIHFSASGQICGAKIQILLLEKSRIVQLAKDERSYHIFYQLCSGAPTGLRGLLRLKRASHYKYLNQGDCLEIDNIDDAQKFHVLMGALDTFKICKEDQENAFEMLAAVLWLGNISFFVTDKQNHIEVVADEALTNAASMIGCAEQDLMLALSTRKVKAGKDEVTKTLTLHQAVDTRDALAKFIYSSLFDWLVEKINLSLTMGIHDTRGVINILDIYGFESCKKNSLEQLCINYANEKLQQHIARHLFKLEKVEYELDGIDKTKVEFKDNQDCLDLFEKKPAGLISLLDEVSDFRKATGSTLAAKLNHNLNTNQYFKEEKCGTFSIRQCAGEVIYDTWEILEKNRDLVALDTIHLLSLCSAQLPKSFASLLLNKSQHQESKLTQYGMLACQKQHVATGFKAQLFELVQHLERTKPHFIHCIKPNRKQTPGLFEKDLTLEQLRYSWILEAVRIWRYGYPIRMTHQEFAERYGVLLPDKIAFQDPLSMSIAILQQFGIRPEMYQVGYTKLYFRAGQISPLEDVRRQVLQGTVEVQKFFQDQSRRDIHILKRAAVTLQSYVRAEIARKECSSLLQKRQAAREKMDEHLIAVVQIQSVIRGFLARKHFSHPRSSQQVNVSKPKPGSKIPEIKDQSSKKLPPVVEELQKRIWVAEATIGHQEKENAALREQVKQFEARWSEYEAKMKTMEDMWQKQIASLQTSLAESKRSVGVDNSVRQSGAMSPHYYDSEDTSLGTHTPGGSTPIRFLNNGFDGVTNGCLNPVSLLVKEFEQRKQNFDEEAHAIMEVNSGHLNSSNPIEEFRRLKHKFEAWKKDYKLRLKEAKAKVHRMGHSEAEKHKRKWWGKRSKR</sequence>
<keyword evidence="4 9" id="KW-0175">Coiled coil</keyword>
<keyword evidence="7 8" id="KW-0009">Actin-binding</keyword>
<dbReference type="Proteomes" id="UP001153555">
    <property type="component" value="Unassembled WGS sequence"/>
</dbReference>
<dbReference type="InterPro" id="IPR000048">
    <property type="entry name" value="IQ_motif_EF-hand-BS"/>
</dbReference>
<dbReference type="InterPro" id="IPR036022">
    <property type="entry name" value="MYSc_Myo8"/>
</dbReference>
<dbReference type="AlphaFoldDB" id="A0A9N7P0S4"/>
<reference evidence="13" key="1">
    <citation type="submission" date="2019-12" db="EMBL/GenBank/DDBJ databases">
        <authorList>
            <person name="Scholes J."/>
        </authorList>
    </citation>
    <scope>NUCLEOTIDE SEQUENCE</scope>
</reference>
<comment type="caution">
    <text evidence="13">The sequence shown here is derived from an EMBL/GenBank/DDBJ whole genome shotgun (WGS) entry which is preliminary data.</text>
</comment>